<organism evidence="2 3">
    <name type="scientific">Heterorhabditis bacteriophora</name>
    <name type="common">Entomopathogenic nematode worm</name>
    <dbReference type="NCBI Taxonomy" id="37862"/>
    <lineage>
        <taxon>Eukaryota</taxon>
        <taxon>Metazoa</taxon>
        <taxon>Ecdysozoa</taxon>
        <taxon>Nematoda</taxon>
        <taxon>Chromadorea</taxon>
        <taxon>Rhabditida</taxon>
        <taxon>Rhabditina</taxon>
        <taxon>Rhabditomorpha</taxon>
        <taxon>Strongyloidea</taxon>
        <taxon>Heterorhabditidae</taxon>
        <taxon>Heterorhabditis</taxon>
    </lineage>
</organism>
<keyword evidence="1" id="KW-1133">Transmembrane helix</keyword>
<evidence type="ECO:0000313" key="2">
    <source>
        <dbReference type="Proteomes" id="UP000095283"/>
    </source>
</evidence>
<reference evidence="3" key="1">
    <citation type="submission" date="2016-11" db="UniProtKB">
        <authorList>
            <consortium name="WormBaseParasite"/>
        </authorList>
    </citation>
    <scope>IDENTIFICATION</scope>
</reference>
<evidence type="ECO:0000256" key="1">
    <source>
        <dbReference type="SAM" id="Phobius"/>
    </source>
</evidence>
<feature type="transmembrane region" description="Helical" evidence="1">
    <location>
        <begin position="31"/>
        <end position="52"/>
    </location>
</feature>
<sequence length="94" mass="10885">MLVLKFSVKKGGFGFYISRAMLKKLFSLKSILVRNLSLNTNSLAYILLYLIIFNIVTLSKKLKPFVYSYLDTFCDIFLLKLLKSLSQFLTKFAQ</sequence>
<proteinExistence type="predicted"/>
<dbReference type="AlphaFoldDB" id="A0A1I7WFI0"/>
<keyword evidence="1" id="KW-0472">Membrane</keyword>
<name>A0A1I7WFI0_HETBA</name>
<protein>
    <submittedName>
        <fullName evidence="3">Uncharacterized protein</fullName>
    </submittedName>
</protein>
<keyword evidence="2" id="KW-1185">Reference proteome</keyword>
<keyword evidence="1" id="KW-0812">Transmembrane</keyword>
<accession>A0A1I7WFI0</accession>
<dbReference type="WBParaSite" id="Hba_03740">
    <property type="protein sequence ID" value="Hba_03740"/>
    <property type="gene ID" value="Hba_03740"/>
</dbReference>
<dbReference type="Proteomes" id="UP000095283">
    <property type="component" value="Unplaced"/>
</dbReference>
<evidence type="ECO:0000313" key="3">
    <source>
        <dbReference type="WBParaSite" id="Hba_03740"/>
    </source>
</evidence>